<proteinExistence type="predicted"/>
<gene>
    <name evidence="2" type="ORF">OCBIM_22014668mg</name>
</gene>
<organism evidence="2">
    <name type="scientific">Octopus bimaculoides</name>
    <name type="common">California two-spotted octopus</name>
    <dbReference type="NCBI Taxonomy" id="37653"/>
    <lineage>
        <taxon>Eukaryota</taxon>
        <taxon>Metazoa</taxon>
        <taxon>Spiralia</taxon>
        <taxon>Lophotrochozoa</taxon>
        <taxon>Mollusca</taxon>
        <taxon>Cephalopoda</taxon>
        <taxon>Coleoidea</taxon>
        <taxon>Octopodiformes</taxon>
        <taxon>Octopoda</taxon>
        <taxon>Incirrata</taxon>
        <taxon>Octopodidae</taxon>
        <taxon>Octopus</taxon>
    </lineage>
</organism>
<name>A0A0L8HHA9_OCTBM</name>
<keyword evidence="1" id="KW-0472">Membrane</keyword>
<sequence length="52" mass="6386">MSVFPVTPDYYNIYQEILCLSYILTYIYLFQCVSHTHMPSHSYIYITYHYIH</sequence>
<protein>
    <submittedName>
        <fullName evidence="2">Uncharacterized protein</fullName>
    </submittedName>
</protein>
<keyword evidence="1" id="KW-0812">Transmembrane</keyword>
<evidence type="ECO:0000313" key="2">
    <source>
        <dbReference type="EMBL" id="KOF88628.1"/>
    </source>
</evidence>
<evidence type="ECO:0000256" key="1">
    <source>
        <dbReference type="SAM" id="Phobius"/>
    </source>
</evidence>
<accession>A0A0L8HHA9</accession>
<dbReference type="EMBL" id="KQ418166">
    <property type="protein sequence ID" value="KOF88628.1"/>
    <property type="molecule type" value="Genomic_DNA"/>
</dbReference>
<dbReference type="AlphaFoldDB" id="A0A0L8HHA9"/>
<reference evidence="2" key="1">
    <citation type="submission" date="2015-07" db="EMBL/GenBank/DDBJ databases">
        <title>MeaNS - Measles Nucleotide Surveillance Program.</title>
        <authorList>
            <person name="Tran T."/>
            <person name="Druce J."/>
        </authorList>
    </citation>
    <scope>NUCLEOTIDE SEQUENCE</scope>
    <source>
        <strain evidence="2">UCB-OBI-ISO-001</strain>
        <tissue evidence="2">Gonad</tissue>
    </source>
</reference>
<feature type="transmembrane region" description="Helical" evidence="1">
    <location>
        <begin position="12"/>
        <end position="30"/>
    </location>
</feature>
<keyword evidence="1" id="KW-1133">Transmembrane helix</keyword>